<dbReference type="EMBL" id="MU826857">
    <property type="protein sequence ID" value="KAJ7370744.1"/>
    <property type="molecule type" value="Genomic_DNA"/>
</dbReference>
<feature type="region of interest" description="Disordered" evidence="1">
    <location>
        <begin position="39"/>
        <end position="77"/>
    </location>
</feature>
<accession>A0A9W9YXW3</accession>
<reference evidence="3" key="1">
    <citation type="submission" date="2023-01" db="EMBL/GenBank/DDBJ databases">
        <title>Genome assembly of the deep-sea coral Lophelia pertusa.</title>
        <authorList>
            <person name="Herrera S."/>
            <person name="Cordes E."/>
        </authorList>
    </citation>
    <scope>NUCLEOTIDE SEQUENCE</scope>
    <source>
        <strain evidence="3">USNM1676648</strain>
        <tissue evidence="3">Polyp</tissue>
    </source>
</reference>
<evidence type="ECO:0000256" key="1">
    <source>
        <dbReference type="SAM" id="MobiDB-lite"/>
    </source>
</evidence>
<organism evidence="3 4">
    <name type="scientific">Desmophyllum pertusum</name>
    <dbReference type="NCBI Taxonomy" id="174260"/>
    <lineage>
        <taxon>Eukaryota</taxon>
        <taxon>Metazoa</taxon>
        <taxon>Cnidaria</taxon>
        <taxon>Anthozoa</taxon>
        <taxon>Hexacorallia</taxon>
        <taxon>Scleractinia</taxon>
        <taxon>Caryophylliina</taxon>
        <taxon>Caryophylliidae</taxon>
        <taxon>Desmophyllum</taxon>
    </lineage>
</organism>
<keyword evidence="2" id="KW-1133">Transmembrane helix</keyword>
<comment type="caution">
    <text evidence="3">The sequence shown here is derived from an EMBL/GenBank/DDBJ whole genome shotgun (WGS) entry which is preliminary data.</text>
</comment>
<dbReference type="AlphaFoldDB" id="A0A9W9YXW3"/>
<protein>
    <submittedName>
        <fullName evidence="3">Uncharacterized protein</fullName>
    </submittedName>
</protein>
<keyword evidence="2" id="KW-0472">Membrane</keyword>
<keyword evidence="2" id="KW-0812">Transmembrane</keyword>
<dbReference type="Proteomes" id="UP001163046">
    <property type="component" value="Unassembled WGS sequence"/>
</dbReference>
<feature type="transmembrane region" description="Helical" evidence="2">
    <location>
        <begin position="12"/>
        <end position="32"/>
    </location>
</feature>
<feature type="compositionally biased region" description="Acidic residues" evidence="1">
    <location>
        <begin position="57"/>
        <end position="71"/>
    </location>
</feature>
<keyword evidence="4" id="KW-1185">Reference proteome</keyword>
<proteinExistence type="predicted"/>
<evidence type="ECO:0000313" key="4">
    <source>
        <dbReference type="Proteomes" id="UP001163046"/>
    </source>
</evidence>
<gene>
    <name evidence="3" type="ORF">OS493_030173</name>
</gene>
<evidence type="ECO:0000256" key="2">
    <source>
        <dbReference type="SAM" id="Phobius"/>
    </source>
</evidence>
<evidence type="ECO:0000313" key="3">
    <source>
        <dbReference type="EMBL" id="KAJ7370744.1"/>
    </source>
</evidence>
<sequence>MSLSILLGASQPWLLGAVACTVTLLIVALLMLRRGQLRKQAQPEVEKVSTPPQVDPPSEEVKEEEFSTDSESENRKPVHHLLATMDVKAHAHVQL</sequence>
<name>A0A9W9YXW3_9CNID</name>